<dbReference type="EMBL" id="JACHOU010000013">
    <property type="protein sequence ID" value="MBB6356330.1"/>
    <property type="molecule type" value="Genomic_DNA"/>
</dbReference>
<evidence type="ECO:0000259" key="1">
    <source>
        <dbReference type="Pfam" id="PF14237"/>
    </source>
</evidence>
<reference evidence="2 3" key="1">
    <citation type="submission" date="2020-08" db="EMBL/GenBank/DDBJ databases">
        <title>Genomic Encyclopedia of Type Strains, Phase IV (KMG-IV): sequencing the most valuable type-strain genomes for metagenomic binning, comparative biology and taxonomic classification.</title>
        <authorList>
            <person name="Goeker M."/>
        </authorList>
    </citation>
    <scope>NUCLEOTIDE SEQUENCE [LARGE SCALE GENOMIC DNA]</scope>
    <source>
        <strain evidence="2 3">DSM 7051</strain>
    </source>
</reference>
<sequence length="59" mass="6923">MTDWYYEDKGQQRGPIPESDLALMFANRLLPLETRVWTVKFGNEWRLLDRATAGVGRRP</sequence>
<name>A0A7X0FAZ4_9HYPH</name>
<keyword evidence="3" id="KW-1185">Reference proteome</keyword>
<dbReference type="RefSeq" id="WP_184700693.1">
    <property type="nucleotide sequence ID" value="NZ_BAABEG010000001.1"/>
</dbReference>
<dbReference type="Proteomes" id="UP000536262">
    <property type="component" value="Unassembled WGS sequence"/>
</dbReference>
<organism evidence="2 3">
    <name type="scientific">Aminobacter aganoensis</name>
    <dbReference type="NCBI Taxonomy" id="83264"/>
    <lineage>
        <taxon>Bacteria</taxon>
        <taxon>Pseudomonadati</taxon>
        <taxon>Pseudomonadota</taxon>
        <taxon>Alphaproteobacteria</taxon>
        <taxon>Hyphomicrobiales</taxon>
        <taxon>Phyllobacteriaceae</taxon>
        <taxon>Aminobacter</taxon>
    </lineage>
</organism>
<dbReference type="AlphaFoldDB" id="A0A7X0FAZ4"/>
<accession>A0A7X0FAZ4</accession>
<protein>
    <recommendedName>
        <fullName evidence="1">GYF domain-containing protein</fullName>
    </recommendedName>
</protein>
<gene>
    <name evidence="2" type="ORF">GGR00_004138</name>
</gene>
<dbReference type="Pfam" id="PF14237">
    <property type="entry name" value="GYF_2"/>
    <property type="match status" value="1"/>
</dbReference>
<comment type="caution">
    <text evidence="2">The sequence shown here is derived from an EMBL/GenBank/DDBJ whole genome shotgun (WGS) entry which is preliminary data.</text>
</comment>
<feature type="domain" description="GYF" evidence="1">
    <location>
        <begin position="4"/>
        <end position="42"/>
    </location>
</feature>
<proteinExistence type="predicted"/>
<evidence type="ECO:0000313" key="3">
    <source>
        <dbReference type="Proteomes" id="UP000536262"/>
    </source>
</evidence>
<dbReference type="InterPro" id="IPR025640">
    <property type="entry name" value="GYF_2"/>
</dbReference>
<evidence type="ECO:0000313" key="2">
    <source>
        <dbReference type="EMBL" id="MBB6356330.1"/>
    </source>
</evidence>